<reference evidence="3" key="1">
    <citation type="submission" date="2013-04" db="EMBL/GenBank/DDBJ databases">
        <title>The Genome Sequence of Fonticula alba ATCC 38817.</title>
        <authorList>
            <consortium name="The Broad Institute Genomics Platform"/>
            <person name="Russ C."/>
            <person name="Cuomo C."/>
            <person name="Burger G."/>
            <person name="Gray M.W."/>
            <person name="Holland P.W.H."/>
            <person name="King N."/>
            <person name="Lang F.B.F."/>
            <person name="Roger A.J."/>
            <person name="Ruiz-Trillo I."/>
            <person name="Brown M."/>
            <person name="Walker B."/>
            <person name="Young S."/>
            <person name="Zeng Q."/>
            <person name="Gargeya S."/>
            <person name="Fitzgerald M."/>
            <person name="Haas B."/>
            <person name="Abouelleil A."/>
            <person name="Allen A.W."/>
            <person name="Alvarado L."/>
            <person name="Arachchi H.M."/>
            <person name="Berlin A.M."/>
            <person name="Chapman S.B."/>
            <person name="Gainer-Dewar J."/>
            <person name="Goldberg J."/>
            <person name="Griggs A."/>
            <person name="Gujja S."/>
            <person name="Hansen M."/>
            <person name="Howarth C."/>
            <person name="Imamovic A."/>
            <person name="Ireland A."/>
            <person name="Larimer J."/>
            <person name="McCowan C."/>
            <person name="Murphy C."/>
            <person name="Pearson M."/>
            <person name="Poon T.W."/>
            <person name="Priest M."/>
            <person name="Roberts A."/>
            <person name="Saif S."/>
            <person name="Shea T."/>
            <person name="Sisk P."/>
            <person name="Sykes S."/>
            <person name="Wortman J."/>
            <person name="Nusbaum C."/>
            <person name="Birren B."/>
        </authorList>
    </citation>
    <scope>NUCLEOTIDE SEQUENCE [LARGE SCALE GENOMIC DNA]</scope>
    <source>
        <strain evidence="3">ATCC 38817</strain>
    </source>
</reference>
<feature type="compositionally biased region" description="Basic and acidic residues" evidence="1">
    <location>
        <begin position="316"/>
        <end position="335"/>
    </location>
</feature>
<dbReference type="InterPro" id="IPR023394">
    <property type="entry name" value="Sec7_C_sf"/>
</dbReference>
<feature type="compositionally biased region" description="Low complexity" evidence="1">
    <location>
        <begin position="290"/>
        <end position="315"/>
    </location>
</feature>
<dbReference type="OMA" id="DENQGSH"/>
<accession>A0A058ZG36</accession>
<evidence type="ECO:0000256" key="1">
    <source>
        <dbReference type="SAM" id="MobiDB-lite"/>
    </source>
</evidence>
<dbReference type="SUPFAM" id="SSF48425">
    <property type="entry name" value="Sec7 domain"/>
    <property type="match status" value="1"/>
</dbReference>
<feature type="region of interest" description="Disordered" evidence="1">
    <location>
        <begin position="904"/>
        <end position="974"/>
    </location>
</feature>
<sequence>MTVTSTTIQASDAKQVRSLFYADIYVFHLSPKLGIELLIRHGFFALASAADADKMASLLAAAPGELDFEELPGPMIEAIARFLLREPALDRHRVGGYIAGRDTHSNRVREAFCMHFPMQGLNLEAAFRKFLTSANFTVTGLEAQAISRILESFSEAYCQQNPGVFLLSDTAFILAFALLMLNTDAHSPQLKASRSRRMTCSEFVDNCRRSLRPQLQPLARLAPEAAAIATGRSAVAAAAAADAANPAPDMAPSQDPEITGPAAGTPADALQQEQHHGDEDAAAPDVGFRSMSGSDTTPGSDSDSEYSSSDSSIDGHSPEHDGYLTRTTERTRSTSAQDIDHVLRLAGSTSSFSLGSIDSVGGFTSTGSELLASDGGHLSCSSFGGSQASLASAQDIDRVLNLVSVGNSMAAGAANARLSSSSVAGISDGEPLSPASSLLGLSAGGGGRGTGASAEGAAASASSAAEHAALAAAKQLSPALTATALAGDLAADASPLGGDSYPGSPRAPSPSPSSSSQRDIDHVMALVASTDSLAGQVGVPALGQLSPLETGDDMPCRHPSSFDIDALLSIGASLTDSALVPLDGTIGQEELDSSPTAAPPRKTMASMSGGTPVMSSCGGGRRFSSPVASSSRKKQSKKNSLGQPIAGEHLHQTHSKSLSGLDALGNEEASPGRKFVPPPQPVTTAAPVEVTDSALRKMYTSIVSNEIRLSGGSSSSSAISALATATGIPSLNTPERRLIYSFSNVLLMLDTASQQLPSSYSIYLFNDSILLQKQGKHGEAEVVDPSPGSDTGPGASQSNVAPPFKPADILYGRRAASTGQIHIPPTPSGGSLEPGEAPASPSAAQSFSFSFIWISLSCLRVGSLASTQPIVELVVPPRGGGTGSGSTADTGTSSARRLVILFSSPTADGPAGSGASSASGSEGAGSRGFSSAGAGGSPGSPTQSVPATSSGSAGGGGGGPASSSGSPAGGASSGGSCIGADAIPSAAAEAFALLLNEQAAMLAFLPTGAQSGLCERICGLSTPDAHYTAPVGKGSANRVKPSHLQHISSRVGSLLHTRSFSATPTVFSSSSSSSSSSASAAAQAADHRAAGGAADPMID</sequence>
<feature type="region of interest" description="Disordered" evidence="1">
    <location>
        <begin position="495"/>
        <end position="518"/>
    </location>
</feature>
<feature type="region of interest" description="Disordered" evidence="1">
    <location>
        <begin position="588"/>
        <end position="687"/>
    </location>
</feature>
<dbReference type="InterPro" id="IPR000904">
    <property type="entry name" value="Sec7_dom"/>
</dbReference>
<dbReference type="Gene3D" id="1.10.220.20">
    <property type="match status" value="1"/>
</dbReference>
<dbReference type="RefSeq" id="XP_009493025.1">
    <property type="nucleotide sequence ID" value="XM_009494750.1"/>
</dbReference>
<dbReference type="OrthoDB" id="430364at2759"/>
<dbReference type="PROSITE" id="PS50190">
    <property type="entry name" value="SEC7"/>
    <property type="match status" value="1"/>
</dbReference>
<feature type="compositionally biased region" description="Low complexity" evidence="1">
    <location>
        <begin position="904"/>
        <end position="921"/>
    </location>
</feature>
<dbReference type="GO" id="GO:0005085">
    <property type="term" value="F:guanyl-nucleotide exchange factor activity"/>
    <property type="evidence" value="ECO:0007669"/>
    <property type="project" value="InterPro"/>
</dbReference>
<protein>
    <recommendedName>
        <fullName evidence="2">SEC7 domain-containing protein</fullName>
    </recommendedName>
</protein>
<dbReference type="STRING" id="691883.A0A058ZG36"/>
<dbReference type="eggNOG" id="KOG0931">
    <property type="taxonomic scope" value="Eukaryota"/>
</dbReference>
<dbReference type="CDD" id="cd00171">
    <property type="entry name" value="Sec7"/>
    <property type="match status" value="1"/>
</dbReference>
<dbReference type="Pfam" id="PF01369">
    <property type="entry name" value="Sec7"/>
    <property type="match status" value="1"/>
</dbReference>
<dbReference type="AlphaFoldDB" id="A0A058ZG36"/>
<dbReference type="Proteomes" id="UP000030693">
    <property type="component" value="Unassembled WGS sequence"/>
</dbReference>
<proteinExistence type="predicted"/>
<dbReference type="GO" id="GO:0032012">
    <property type="term" value="P:regulation of ARF protein signal transduction"/>
    <property type="evidence" value="ECO:0007669"/>
    <property type="project" value="InterPro"/>
</dbReference>
<evidence type="ECO:0000313" key="4">
    <source>
        <dbReference type="Proteomes" id="UP000030693"/>
    </source>
</evidence>
<feature type="region of interest" description="Disordered" evidence="1">
    <location>
        <begin position="245"/>
        <end position="335"/>
    </location>
</feature>
<feature type="compositionally biased region" description="Low complexity" evidence="1">
    <location>
        <begin position="495"/>
        <end position="504"/>
    </location>
</feature>
<evidence type="ECO:0000313" key="3">
    <source>
        <dbReference type="EMBL" id="KCV73324.1"/>
    </source>
</evidence>
<feature type="region of interest" description="Disordered" evidence="1">
    <location>
        <begin position="776"/>
        <end position="802"/>
    </location>
</feature>
<feature type="region of interest" description="Disordered" evidence="1">
    <location>
        <begin position="819"/>
        <end position="840"/>
    </location>
</feature>
<feature type="domain" description="SEC7" evidence="2">
    <location>
        <begin position="9"/>
        <end position="211"/>
    </location>
</feature>
<gene>
    <name evidence="3" type="ORF">H696_00865</name>
</gene>
<dbReference type="SMART" id="SM00222">
    <property type="entry name" value="Sec7"/>
    <property type="match status" value="1"/>
</dbReference>
<dbReference type="GeneID" id="20525590"/>
<organism evidence="3">
    <name type="scientific">Fonticula alba</name>
    <name type="common">Slime mold</name>
    <dbReference type="NCBI Taxonomy" id="691883"/>
    <lineage>
        <taxon>Eukaryota</taxon>
        <taxon>Rotosphaerida</taxon>
        <taxon>Fonticulaceae</taxon>
        <taxon>Fonticula</taxon>
    </lineage>
</organism>
<dbReference type="InterPro" id="IPR035999">
    <property type="entry name" value="Sec7_dom_sf"/>
</dbReference>
<dbReference type="PANTHER" id="PTHR10663:SF375">
    <property type="entry name" value="LD29171P"/>
    <property type="match status" value="1"/>
</dbReference>
<evidence type="ECO:0000259" key="2">
    <source>
        <dbReference type="PROSITE" id="PS50190"/>
    </source>
</evidence>
<feature type="region of interest" description="Disordered" evidence="1">
    <location>
        <begin position="1066"/>
        <end position="1099"/>
    </location>
</feature>
<dbReference type="EMBL" id="KB932201">
    <property type="protein sequence ID" value="KCV73324.1"/>
    <property type="molecule type" value="Genomic_DNA"/>
</dbReference>
<name>A0A058ZG36_FONAL</name>
<dbReference type="PANTHER" id="PTHR10663">
    <property type="entry name" value="GUANYL-NUCLEOTIDE EXCHANGE FACTOR"/>
    <property type="match status" value="1"/>
</dbReference>
<dbReference type="Gene3D" id="1.10.1000.11">
    <property type="entry name" value="Arf Nucleotide-binding Site Opener,domain 2"/>
    <property type="match status" value="1"/>
</dbReference>
<keyword evidence="4" id="KW-1185">Reference proteome</keyword>